<evidence type="ECO:0000256" key="1">
    <source>
        <dbReference type="SAM" id="MobiDB-lite"/>
    </source>
</evidence>
<keyword evidence="3" id="KW-1185">Reference proteome</keyword>
<dbReference type="AlphaFoldDB" id="A0A4Y2Q5Q0"/>
<sequence length="87" mass="9811">MRSVVLCMSNYGRFRSPQAKCRFRISPLHGAGAEESESPRKKKWSRRVLGSLHLRSCLRANRMCDGTSPALAETRDTSLPPPPGNRW</sequence>
<gene>
    <name evidence="2" type="ORF">AVEN_107658_1</name>
</gene>
<dbReference type="EMBL" id="BGPR01013021">
    <property type="protein sequence ID" value="GBN58909.1"/>
    <property type="molecule type" value="Genomic_DNA"/>
</dbReference>
<feature type="region of interest" description="Disordered" evidence="1">
    <location>
        <begin position="68"/>
        <end position="87"/>
    </location>
</feature>
<comment type="caution">
    <text evidence="2">The sequence shown here is derived from an EMBL/GenBank/DDBJ whole genome shotgun (WGS) entry which is preliminary data.</text>
</comment>
<organism evidence="2 3">
    <name type="scientific">Araneus ventricosus</name>
    <name type="common">Orbweaver spider</name>
    <name type="synonym">Epeira ventricosa</name>
    <dbReference type="NCBI Taxonomy" id="182803"/>
    <lineage>
        <taxon>Eukaryota</taxon>
        <taxon>Metazoa</taxon>
        <taxon>Ecdysozoa</taxon>
        <taxon>Arthropoda</taxon>
        <taxon>Chelicerata</taxon>
        <taxon>Arachnida</taxon>
        <taxon>Araneae</taxon>
        <taxon>Araneomorphae</taxon>
        <taxon>Entelegynae</taxon>
        <taxon>Araneoidea</taxon>
        <taxon>Araneidae</taxon>
        <taxon>Araneus</taxon>
    </lineage>
</organism>
<evidence type="ECO:0000313" key="3">
    <source>
        <dbReference type="Proteomes" id="UP000499080"/>
    </source>
</evidence>
<proteinExistence type="predicted"/>
<accession>A0A4Y2Q5Q0</accession>
<dbReference type="Proteomes" id="UP000499080">
    <property type="component" value="Unassembled WGS sequence"/>
</dbReference>
<name>A0A4Y2Q5Q0_ARAVE</name>
<protein>
    <submittedName>
        <fullName evidence="2">Uncharacterized protein</fullName>
    </submittedName>
</protein>
<reference evidence="2 3" key="1">
    <citation type="journal article" date="2019" name="Sci. Rep.">
        <title>Orb-weaving spider Araneus ventricosus genome elucidates the spidroin gene catalogue.</title>
        <authorList>
            <person name="Kono N."/>
            <person name="Nakamura H."/>
            <person name="Ohtoshi R."/>
            <person name="Moran D.A.P."/>
            <person name="Shinohara A."/>
            <person name="Yoshida Y."/>
            <person name="Fujiwara M."/>
            <person name="Mori M."/>
            <person name="Tomita M."/>
            <person name="Arakawa K."/>
        </authorList>
    </citation>
    <scope>NUCLEOTIDE SEQUENCE [LARGE SCALE GENOMIC DNA]</scope>
</reference>
<evidence type="ECO:0000313" key="2">
    <source>
        <dbReference type="EMBL" id="GBN58909.1"/>
    </source>
</evidence>